<protein>
    <submittedName>
        <fullName evidence="2">Uncharacterized protein</fullName>
    </submittedName>
</protein>
<sequence>MNLPRFYLLRKCEGEVAFIILFHAGSLGAGFPRCHSMEQQTQNGCNGVVRVTKDCVDLSGAVHMLPCCIGHNGAAAVSTFFTPTTNGGTNEGGQLQEASFRGRGLQGSTLELPADHAGYVLDKSSTTKDQDSMIDEWQTQAEFRNLTYWNHDSKPSSSDPLPRCFDWLHLSNIIHESISEEEVKSMMQQQNGESRGVKRKSSS</sequence>
<dbReference type="Gene3D" id="2.40.128.680">
    <property type="match status" value="1"/>
</dbReference>
<dbReference type="PANTHER" id="PTHR47204">
    <property type="entry name" value="OS02G0168900 PROTEIN"/>
    <property type="match status" value="1"/>
</dbReference>
<proteinExistence type="predicted"/>
<name>A0ABD3GY07_9MARC</name>
<dbReference type="InterPro" id="IPR013924">
    <property type="entry name" value="RNase_H2_suC"/>
</dbReference>
<organism evidence="2 3">
    <name type="scientific">Riccia sorocarpa</name>
    <dbReference type="NCBI Taxonomy" id="122646"/>
    <lineage>
        <taxon>Eukaryota</taxon>
        <taxon>Viridiplantae</taxon>
        <taxon>Streptophyta</taxon>
        <taxon>Embryophyta</taxon>
        <taxon>Marchantiophyta</taxon>
        <taxon>Marchantiopsida</taxon>
        <taxon>Marchantiidae</taxon>
        <taxon>Marchantiales</taxon>
        <taxon>Ricciaceae</taxon>
        <taxon>Riccia</taxon>
    </lineage>
</organism>
<dbReference type="Pfam" id="PF08615">
    <property type="entry name" value="RNase_H2_suC"/>
    <property type="match status" value="1"/>
</dbReference>
<feature type="region of interest" description="Disordered" evidence="1">
    <location>
        <begin position="182"/>
        <end position="203"/>
    </location>
</feature>
<evidence type="ECO:0000313" key="2">
    <source>
        <dbReference type="EMBL" id="KAL3684138.1"/>
    </source>
</evidence>
<reference evidence="2 3" key="1">
    <citation type="submission" date="2024-09" db="EMBL/GenBank/DDBJ databases">
        <title>Chromosome-scale assembly of Riccia sorocarpa.</title>
        <authorList>
            <person name="Paukszto L."/>
        </authorList>
    </citation>
    <scope>NUCLEOTIDE SEQUENCE [LARGE SCALE GENOMIC DNA]</scope>
    <source>
        <strain evidence="2">LP-2024</strain>
        <tissue evidence="2">Aerial parts of the thallus</tissue>
    </source>
</reference>
<dbReference type="PANTHER" id="PTHR47204:SF1">
    <property type="entry name" value="RIBONUCLEASE H2 SUBUNIT C"/>
    <property type="match status" value="1"/>
</dbReference>
<dbReference type="EMBL" id="JBJQOH010000006">
    <property type="protein sequence ID" value="KAL3684138.1"/>
    <property type="molecule type" value="Genomic_DNA"/>
</dbReference>
<dbReference type="CDD" id="cd09271">
    <property type="entry name" value="RNase_H2-C"/>
    <property type="match status" value="1"/>
</dbReference>
<dbReference type="AlphaFoldDB" id="A0ABD3GY07"/>
<evidence type="ECO:0000256" key="1">
    <source>
        <dbReference type="SAM" id="MobiDB-lite"/>
    </source>
</evidence>
<accession>A0ABD3GY07</accession>
<dbReference type="Proteomes" id="UP001633002">
    <property type="component" value="Unassembled WGS sequence"/>
</dbReference>
<comment type="caution">
    <text evidence="2">The sequence shown here is derived from an EMBL/GenBank/DDBJ whole genome shotgun (WGS) entry which is preliminary data.</text>
</comment>
<gene>
    <name evidence="2" type="ORF">R1sor_002160</name>
</gene>
<evidence type="ECO:0000313" key="3">
    <source>
        <dbReference type="Proteomes" id="UP001633002"/>
    </source>
</evidence>
<keyword evidence="3" id="KW-1185">Reference proteome</keyword>